<dbReference type="SUPFAM" id="SSF55785">
    <property type="entry name" value="PYP-like sensor domain (PAS domain)"/>
    <property type="match status" value="1"/>
</dbReference>
<evidence type="ECO:0000313" key="2">
    <source>
        <dbReference type="EMBL" id="TVY11776.1"/>
    </source>
</evidence>
<dbReference type="OrthoDB" id="9794448at2"/>
<protein>
    <submittedName>
        <fullName evidence="2">MEKHLA domain-containing protein</fullName>
    </submittedName>
</protein>
<dbReference type="InterPro" id="IPR035965">
    <property type="entry name" value="PAS-like_dom_sf"/>
</dbReference>
<dbReference type="AlphaFoldDB" id="A0A559KI28"/>
<comment type="caution">
    <text evidence="2">The sequence shown here is derived from an EMBL/GenBank/DDBJ whole genome shotgun (WGS) entry which is preliminary data.</text>
</comment>
<gene>
    <name evidence="2" type="ORF">FPZ49_00320</name>
</gene>
<reference evidence="2 3" key="1">
    <citation type="submission" date="2019-07" db="EMBL/GenBank/DDBJ databases">
        <authorList>
            <person name="Kim J."/>
        </authorList>
    </citation>
    <scope>NUCLEOTIDE SEQUENCE [LARGE SCALE GENOMIC DNA]</scope>
    <source>
        <strain evidence="2 3">JC52</strain>
    </source>
</reference>
<sequence length="154" mass="17631">MNETLSGLGATEDHARLLYDSFLRWTGKALIQASPNASLKDQLFQSSTVILSHGTEPDPVLNYGNQAALSLWEMPWETFTGTPSRLTAEPMERQERARFFENVTRDGYVDNYTGIRISLSGRRFYIMQATVWNLIDEQNQYRGQAATFSDFRYC</sequence>
<dbReference type="EMBL" id="VNJI01000001">
    <property type="protein sequence ID" value="TVY11776.1"/>
    <property type="molecule type" value="Genomic_DNA"/>
</dbReference>
<dbReference type="RefSeq" id="WP_144842359.1">
    <property type="nucleotide sequence ID" value="NZ_VNJI01000001.1"/>
</dbReference>
<dbReference type="Proteomes" id="UP000317036">
    <property type="component" value="Unassembled WGS sequence"/>
</dbReference>
<dbReference type="Pfam" id="PF08670">
    <property type="entry name" value="MEKHLA"/>
    <property type="match status" value="1"/>
</dbReference>
<dbReference type="InterPro" id="IPR013978">
    <property type="entry name" value="MEKHLA"/>
</dbReference>
<proteinExistence type="predicted"/>
<name>A0A559KI28_9BACL</name>
<keyword evidence="3" id="KW-1185">Reference proteome</keyword>
<evidence type="ECO:0000313" key="3">
    <source>
        <dbReference type="Proteomes" id="UP000317036"/>
    </source>
</evidence>
<accession>A0A559KI28</accession>
<feature type="domain" description="MEKHLA" evidence="1">
    <location>
        <begin position="13"/>
        <end position="152"/>
    </location>
</feature>
<evidence type="ECO:0000259" key="1">
    <source>
        <dbReference type="Pfam" id="PF08670"/>
    </source>
</evidence>
<organism evidence="2 3">
    <name type="scientific">Paenibacillus cremeus</name>
    <dbReference type="NCBI Taxonomy" id="2163881"/>
    <lineage>
        <taxon>Bacteria</taxon>
        <taxon>Bacillati</taxon>
        <taxon>Bacillota</taxon>
        <taxon>Bacilli</taxon>
        <taxon>Bacillales</taxon>
        <taxon>Paenibacillaceae</taxon>
        <taxon>Paenibacillus</taxon>
    </lineage>
</organism>